<dbReference type="Pfam" id="PF10994">
    <property type="entry name" value="DUF2817"/>
    <property type="match status" value="1"/>
</dbReference>
<dbReference type="AlphaFoldDB" id="A0A9J6Q273"/>
<keyword evidence="2" id="KW-1185">Reference proteome</keyword>
<evidence type="ECO:0000313" key="1">
    <source>
        <dbReference type="EMBL" id="MCU6663346.1"/>
    </source>
</evidence>
<evidence type="ECO:0000313" key="2">
    <source>
        <dbReference type="Proteomes" id="UP001063816"/>
    </source>
</evidence>
<organism evidence="1 2">
    <name type="scientific">Silvania hatchlandensis</name>
    <dbReference type="NCBI Taxonomy" id="2926469"/>
    <lineage>
        <taxon>Bacteria</taxon>
        <taxon>Pseudomonadati</taxon>
        <taxon>Pseudomonadota</taxon>
        <taxon>Gammaproteobacteria</taxon>
        <taxon>Enterobacterales</taxon>
        <taxon>Enterobacteriaceae</taxon>
        <taxon>Silvania</taxon>
    </lineage>
</organism>
<gene>
    <name evidence="1" type="ORF">M8014_03175</name>
</gene>
<proteinExistence type="predicted"/>
<dbReference type="RefSeq" id="WP_271281093.1">
    <property type="nucleotide sequence ID" value="NZ_JAMGZK010000037.1"/>
</dbReference>
<dbReference type="SUPFAM" id="SSF53187">
    <property type="entry name" value="Zn-dependent exopeptidases"/>
    <property type="match status" value="1"/>
</dbReference>
<accession>A0A9J6Q273</accession>
<reference evidence="1" key="1">
    <citation type="submission" date="2022-05" db="EMBL/GenBank/DDBJ databases">
        <title>Description of a novel species of Leclercia; Leclercia tamurae and the Proposal for a Novel Genus Silvania gen. nov. Containing Two Novel Species Silvania hatchlandensis sp. nov. and Silvania confinis sp. nov. Isolated from the Rhizosphere of Oak.</title>
        <authorList>
            <person name="Maddock D.W."/>
            <person name="Brady C.L."/>
            <person name="Denman S."/>
            <person name="Arnold D."/>
        </authorList>
    </citation>
    <scope>NUCLEOTIDE SEQUENCE</scope>
    <source>
        <strain evidence="1">H19S6</strain>
    </source>
</reference>
<comment type="caution">
    <text evidence="1">The sequence shown here is derived from an EMBL/GenBank/DDBJ whole genome shotgun (WGS) entry which is preliminary data.</text>
</comment>
<dbReference type="CDD" id="cd06233">
    <property type="entry name" value="M14-like"/>
    <property type="match status" value="1"/>
</dbReference>
<protein>
    <submittedName>
        <fullName evidence="1">M14 family metallopeptidase</fullName>
    </submittedName>
</protein>
<dbReference type="Proteomes" id="UP001063816">
    <property type="component" value="Unassembled WGS sequence"/>
</dbReference>
<name>A0A9J6Q273_9ENTR</name>
<sequence length="362" mass="40263">MNSKLTAPSLFSHNYAEARRAFLAAAESRRLPVDSYILDMPGHDGETLATDVVLDGPKDAANLIITISGVHGVEGYPGSAIQRGLLEMGPLEASNTAVLHVHAINPWGFSWSHRTTQENVDLNRNFIDFSAPLPVNDRYANIHDLLLPASWPPPADSEEQLRGMAKVWGDKGYQCAVSLGQYRFPDGLHYGGEKPTWSNETFRTILQHYATRCQRIGSLDIHTGLGPYGYGERIFGCEYEDASLLRARDWWGDTITSVNTGSSTSVPLTGPIQAALFRECEQAEQTNICLEYGTYPQMQTVLAMRGAHWLTRYGSGDSRQSAAIRQSLKDAFNPQDPWWQNEIWTQGKRVFQQAVAGINRHP</sequence>
<dbReference type="Gene3D" id="3.40.630.10">
    <property type="entry name" value="Zn peptidases"/>
    <property type="match status" value="1"/>
</dbReference>
<dbReference type="EMBL" id="JAMGZK010000037">
    <property type="protein sequence ID" value="MCU6663346.1"/>
    <property type="molecule type" value="Genomic_DNA"/>
</dbReference>
<dbReference type="InterPro" id="IPR021259">
    <property type="entry name" value="DUF2817"/>
</dbReference>